<proteinExistence type="predicted"/>
<dbReference type="EMBL" id="LBWG01000008">
    <property type="protein sequence ID" value="KKR04384.1"/>
    <property type="molecule type" value="Genomic_DNA"/>
</dbReference>
<accession>A0A0G0MK22</accession>
<name>A0A0G0MK22_9BACT</name>
<gene>
    <name evidence="1" type="ORF">UT30_C0008G0006</name>
</gene>
<comment type="caution">
    <text evidence="1">The sequence shown here is derived from an EMBL/GenBank/DDBJ whole genome shotgun (WGS) entry which is preliminary data.</text>
</comment>
<dbReference type="Proteomes" id="UP000033935">
    <property type="component" value="Unassembled WGS sequence"/>
</dbReference>
<reference evidence="1 2" key="1">
    <citation type="journal article" date="2015" name="Nature">
        <title>rRNA introns, odd ribosomes, and small enigmatic genomes across a large radiation of phyla.</title>
        <authorList>
            <person name="Brown C.T."/>
            <person name="Hug L.A."/>
            <person name="Thomas B.C."/>
            <person name="Sharon I."/>
            <person name="Castelle C.J."/>
            <person name="Singh A."/>
            <person name="Wilkins M.J."/>
            <person name="Williams K.H."/>
            <person name="Banfield J.F."/>
        </authorList>
    </citation>
    <scope>NUCLEOTIDE SEQUENCE [LARGE SCALE GENOMIC DNA]</scope>
</reference>
<organism evidence="1 2">
    <name type="scientific">Candidatus Uhrbacteria bacterium GW2011_GWF2_39_13</name>
    <dbReference type="NCBI Taxonomy" id="1618995"/>
    <lineage>
        <taxon>Bacteria</taxon>
        <taxon>Candidatus Uhriibacteriota</taxon>
    </lineage>
</organism>
<evidence type="ECO:0000313" key="1">
    <source>
        <dbReference type="EMBL" id="KKR04384.1"/>
    </source>
</evidence>
<protein>
    <submittedName>
        <fullName evidence="1">Uncharacterized protein</fullName>
    </submittedName>
</protein>
<sequence length="99" mass="11376">MSTFEKNIDDACDDLNKTVDKFREQLKNNDEEARAKFTEHSVIEWQARRIGNLERGVGVAIIVVDQSKDSFKSKPLKELKNDLTILLKEKKKTDVKPDA</sequence>
<dbReference type="AlphaFoldDB" id="A0A0G0MK22"/>
<evidence type="ECO:0000313" key="2">
    <source>
        <dbReference type="Proteomes" id="UP000033935"/>
    </source>
</evidence>